<proteinExistence type="predicted"/>
<dbReference type="Proteomes" id="UP001235939">
    <property type="component" value="Chromosome 13"/>
</dbReference>
<protein>
    <submittedName>
        <fullName evidence="2">Uncharacterized protein</fullName>
    </submittedName>
</protein>
<feature type="region of interest" description="Disordered" evidence="1">
    <location>
        <begin position="122"/>
        <end position="153"/>
    </location>
</feature>
<evidence type="ECO:0000256" key="1">
    <source>
        <dbReference type="SAM" id="MobiDB-lite"/>
    </source>
</evidence>
<organism evidence="2 3">
    <name type="scientific">Cordylochernes scorpioides</name>
    <dbReference type="NCBI Taxonomy" id="51811"/>
    <lineage>
        <taxon>Eukaryota</taxon>
        <taxon>Metazoa</taxon>
        <taxon>Ecdysozoa</taxon>
        <taxon>Arthropoda</taxon>
        <taxon>Chelicerata</taxon>
        <taxon>Arachnida</taxon>
        <taxon>Pseudoscorpiones</taxon>
        <taxon>Cheliferoidea</taxon>
        <taxon>Chernetidae</taxon>
        <taxon>Cordylochernes</taxon>
    </lineage>
</organism>
<reference evidence="2 3" key="1">
    <citation type="submission" date="2022-01" db="EMBL/GenBank/DDBJ databases">
        <title>A chromosomal length assembly of Cordylochernes scorpioides.</title>
        <authorList>
            <person name="Zeh D."/>
            <person name="Zeh J."/>
        </authorList>
    </citation>
    <scope>NUCLEOTIDE SEQUENCE [LARGE SCALE GENOMIC DNA]</scope>
    <source>
        <strain evidence="2">IN4F17</strain>
        <tissue evidence="2">Whole Body</tissue>
    </source>
</reference>
<evidence type="ECO:0000313" key="3">
    <source>
        <dbReference type="Proteomes" id="UP001235939"/>
    </source>
</evidence>
<dbReference type="EMBL" id="CP092875">
    <property type="protein sequence ID" value="UYV75433.1"/>
    <property type="molecule type" value="Genomic_DNA"/>
</dbReference>
<accession>A0ABY6L687</accession>
<keyword evidence="3" id="KW-1185">Reference proteome</keyword>
<name>A0ABY6L687_9ARAC</name>
<sequence length="153" mass="17275">MRGKDGLSRWFSTATTQVDSRIGHFFSDERKNAPMAPDSCKSPTPTVFFNKIVNEIESSSAEILGAKPNFRSRVISHDLLAIAVVSICEEIGQIIDQEIGSRVGRKQTTVMRICNRWMQEGTTDRRVRSHPPQCTTSRADRQIVLSHRSHHEP</sequence>
<evidence type="ECO:0000313" key="2">
    <source>
        <dbReference type="EMBL" id="UYV75433.1"/>
    </source>
</evidence>
<gene>
    <name evidence="2" type="ORF">LAZ67_13000230</name>
</gene>